<accession>A0ABN2CFG0</accession>
<sequence length="134" mass="14734">MTTSVLRAILGGMNENSDVHTEFFDTYTRALIDRDAAAIADHYAVPAQIEFPGQRIAVTDASQTEGFFAGAFGQYEGVTDIDATVEVVAATGHSIWTDVTWRYHGGATDERNMYQLVHTEHGWKIAVLTPLTLE</sequence>
<reference evidence="1 2" key="1">
    <citation type="journal article" date="2019" name="Int. J. Syst. Evol. Microbiol.">
        <title>The Global Catalogue of Microorganisms (GCM) 10K type strain sequencing project: providing services to taxonomists for standard genome sequencing and annotation.</title>
        <authorList>
            <consortium name="The Broad Institute Genomics Platform"/>
            <consortium name="The Broad Institute Genome Sequencing Center for Infectious Disease"/>
            <person name="Wu L."/>
            <person name="Ma J."/>
        </authorList>
    </citation>
    <scope>NUCLEOTIDE SEQUENCE [LARGE SCALE GENOMIC DNA]</scope>
    <source>
        <strain evidence="1 2">JCM 13319</strain>
    </source>
</reference>
<evidence type="ECO:0000313" key="2">
    <source>
        <dbReference type="Proteomes" id="UP001501791"/>
    </source>
</evidence>
<dbReference type="InterPro" id="IPR032710">
    <property type="entry name" value="NTF2-like_dom_sf"/>
</dbReference>
<comment type="caution">
    <text evidence="1">The sequence shown here is derived from an EMBL/GenBank/DDBJ whole genome shotgun (WGS) entry which is preliminary data.</text>
</comment>
<dbReference type="EMBL" id="BAAALY010000016">
    <property type="protein sequence ID" value="GAA1555390.1"/>
    <property type="molecule type" value="Genomic_DNA"/>
</dbReference>
<gene>
    <name evidence="1" type="ORF">GCM10009691_32120</name>
</gene>
<keyword evidence="2" id="KW-1185">Reference proteome</keyword>
<organism evidence="1 2">
    <name type="scientific">Brevibacterium picturae</name>
    <dbReference type="NCBI Taxonomy" id="260553"/>
    <lineage>
        <taxon>Bacteria</taxon>
        <taxon>Bacillati</taxon>
        <taxon>Actinomycetota</taxon>
        <taxon>Actinomycetes</taxon>
        <taxon>Micrococcales</taxon>
        <taxon>Brevibacteriaceae</taxon>
        <taxon>Brevibacterium</taxon>
    </lineage>
</organism>
<proteinExistence type="predicted"/>
<protein>
    <recommendedName>
        <fullName evidence="3">DUF4440 domain-containing protein</fullName>
    </recommendedName>
</protein>
<evidence type="ECO:0008006" key="3">
    <source>
        <dbReference type="Google" id="ProtNLM"/>
    </source>
</evidence>
<evidence type="ECO:0000313" key="1">
    <source>
        <dbReference type="EMBL" id="GAA1555390.1"/>
    </source>
</evidence>
<name>A0ABN2CFG0_9MICO</name>
<dbReference type="Proteomes" id="UP001501791">
    <property type="component" value="Unassembled WGS sequence"/>
</dbReference>
<dbReference type="Gene3D" id="3.10.450.50">
    <property type="match status" value="1"/>
</dbReference>
<dbReference type="SUPFAM" id="SSF54427">
    <property type="entry name" value="NTF2-like"/>
    <property type="match status" value="1"/>
</dbReference>